<dbReference type="InterPro" id="IPR011625">
    <property type="entry name" value="A2M_N_BRD"/>
</dbReference>
<dbReference type="OrthoDB" id="6155561at2759"/>
<reference evidence="5" key="3">
    <citation type="submission" date="2015-06" db="UniProtKB">
        <authorList>
            <consortium name="EnsemblMetazoa"/>
        </authorList>
    </citation>
    <scope>IDENTIFICATION</scope>
</reference>
<accession>T1F629</accession>
<dbReference type="EMBL" id="KB096551">
    <property type="protein sequence ID" value="ESO03865.1"/>
    <property type="molecule type" value="Genomic_DNA"/>
</dbReference>
<dbReference type="Gene3D" id="2.60.40.1930">
    <property type="match status" value="2"/>
</dbReference>
<keyword evidence="1" id="KW-0732">Signal</keyword>
<evidence type="ECO:0000313" key="4">
    <source>
        <dbReference type="EMBL" id="ESO03865.1"/>
    </source>
</evidence>
<dbReference type="PANTHER" id="PTHR11412:SF136">
    <property type="entry name" value="CD109 ANTIGEN"/>
    <property type="match status" value="1"/>
</dbReference>
<dbReference type="Gene3D" id="2.60.40.1940">
    <property type="match status" value="1"/>
</dbReference>
<keyword evidence="2" id="KW-0882">Thioester bond</keyword>
<reference evidence="4 6" key="2">
    <citation type="journal article" date="2013" name="Nature">
        <title>Insights into bilaterian evolution from three spiralian genomes.</title>
        <authorList>
            <person name="Simakov O."/>
            <person name="Marletaz F."/>
            <person name="Cho S.J."/>
            <person name="Edsinger-Gonzales E."/>
            <person name="Havlak P."/>
            <person name="Hellsten U."/>
            <person name="Kuo D.H."/>
            <person name="Larsson T."/>
            <person name="Lv J."/>
            <person name="Arendt D."/>
            <person name="Savage R."/>
            <person name="Osoegawa K."/>
            <person name="de Jong P."/>
            <person name="Grimwood J."/>
            <person name="Chapman J.A."/>
            <person name="Shapiro H."/>
            <person name="Aerts A."/>
            <person name="Otillar R.P."/>
            <person name="Terry A.Y."/>
            <person name="Boore J.L."/>
            <person name="Grigoriev I.V."/>
            <person name="Lindberg D.R."/>
            <person name="Seaver E.C."/>
            <person name="Weisblat D.A."/>
            <person name="Putnam N.H."/>
            <person name="Rokhsar D.S."/>
        </authorList>
    </citation>
    <scope>NUCLEOTIDE SEQUENCE</scope>
</reference>
<dbReference type="GeneID" id="20204278"/>
<dbReference type="Proteomes" id="UP000015101">
    <property type="component" value="Unassembled WGS sequence"/>
</dbReference>
<evidence type="ECO:0000256" key="2">
    <source>
        <dbReference type="ARBA" id="ARBA00022966"/>
    </source>
</evidence>
<name>T1F629_HELRO</name>
<dbReference type="EMBL" id="AMQM01004396">
    <property type="status" value="NOT_ANNOTATED_CDS"/>
    <property type="molecule type" value="Genomic_DNA"/>
</dbReference>
<organism evidence="5 6">
    <name type="scientific">Helobdella robusta</name>
    <name type="common">Californian leech</name>
    <dbReference type="NCBI Taxonomy" id="6412"/>
    <lineage>
        <taxon>Eukaryota</taxon>
        <taxon>Metazoa</taxon>
        <taxon>Spiralia</taxon>
        <taxon>Lophotrochozoa</taxon>
        <taxon>Annelida</taxon>
        <taxon>Clitellata</taxon>
        <taxon>Hirudinea</taxon>
        <taxon>Rhynchobdellida</taxon>
        <taxon>Glossiphoniidae</taxon>
        <taxon>Helobdella</taxon>
    </lineage>
</organism>
<dbReference type="STRING" id="6412.T1F629"/>
<protein>
    <recommendedName>
        <fullName evidence="3">Alpha-2-macroglobulin bait region domain-containing protein</fullName>
    </recommendedName>
</protein>
<feature type="domain" description="Alpha-2-macroglobulin bait region" evidence="3">
    <location>
        <begin position="283"/>
        <end position="423"/>
    </location>
</feature>
<dbReference type="RefSeq" id="XP_009017801.1">
    <property type="nucleotide sequence ID" value="XM_009019553.1"/>
</dbReference>
<sequence>MTHITDKNDNLIVQKINPGLHKGVYSGELQLSKVTPLGFWKINVETKEEAHSETIEVAEYVLPKYEVKVELPKSYLVYESGYNDDVQNISSKQEDLRATVTAKYTYGEPVKGVALISFKLRAVRYKKSDHIPSINKMIQLTDGKADVSVSYKDLLNLFPCSDSFNRLLYQTIEVEAFITEQLKLSHNELPNPMLKDLKYFNGTFKKIPVSVTFHVRNYSSSLEKSYMTEFNELGEAVISLDIDKNIKSLSLNAKYKDDVLDTFLYASHYASEFANRDRKFLQLSAKVLDDVLKPDKNTTFIVRTTEPIKYFFYQILSKGFISQAKVVKSDKASSLHEFTIVPSKQLALELAPRVKILAYYVNTKDEVVADAMTVNVEDYLVNKLSIAFDKNSTSPSKPIVLNVEAEKDSFVGIAAVDKSVLLLHAPTQLSKLKYMLDYTLNPCRTIIR</sequence>
<dbReference type="CTD" id="20204278"/>
<dbReference type="Pfam" id="PF07703">
    <property type="entry name" value="A2M_BRD"/>
    <property type="match status" value="1"/>
</dbReference>
<evidence type="ECO:0000259" key="3">
    <source>
        <dbReference type="SMART" id="SM01359"/>
    </source>
</evidence>
<dbReference type="InterPro" id="IPR041555">
    <property type="entry name" value="MG3"/>
</dbReference>
<dbReference type="InterPro" id="IPR050473">
    <property type="entry name" value="A2M/Complement_sys"/>
</dbReference>
<dbReference type="Pfam" id="PF17791">
    <property type="entry name" value="MG3"/>
    <property type="match status" value="1"/>
</dbReference>
<dbReference type="Gene3D" id="6.20.50.160">
    <property type="match status" value="1"/>
</dbReference>
<evidence type="ECO:0000256" key="1">
    <source>
        <dbReference type="ARBA" id="ARBA00022729"/>
    </source>
</evidence>
<keyword evidence="6" id="KW-1185">Reference proteome</keyword>
<evidence type="ECO:0000313" key="6">
    <source>
        <dbReference type="Proteomes" id="UP000015101"/>
    </source>
</evidence>
<dbReference type="EnsemblMetazoa" id="HelroT172889">
    <property type="protein sequence ID" value="HelroP172889"/>
    <property type="gene ID" value="HelroG172889"/>
</dbReference>
<reference evidence="6" key="1">
    <citation type="submission" date="2012-12" db="EMBL/GenBank/DDBJ databases">
        <authorList>
            <person name="Hellsten U."/>
            <person name="Grimwood J."/>
            <person name="Chapman J.A."/>
            <person name="Shapiro H."/>
            <person name="Aerts A."/>
            <person name="Otillar R.P."/>
            <person name="Terry A.Y."/>
            <person name="Boore J.L."/>
            <person name="Simakov O."/>
            <person name="Marletaz F."/>
            <person name="Cho S.-J."/>
            <person name="Edsinger-Gonzales E."/>
            <person name="Havlak P."/>
            <person name="Kuo D.-H."/>
            <person name="Larsson T."/>
            <person name="Lv J."/>
            <person name="Arendt D."/>
            <person name="Savage R."/>
            <person name="Osoegawa K."/>
            <person name="de Jong P."/>
            <person name="Lindberg D.R."/>
            <person name="Seaver E.C."/>
            <person name="Weisblat D.A."/>
            <person name="Putnam N.H."/>
            <person name="Grigoriev I.V."/>
            <person name="Rokhsar D.S."/>
        </authorList>
    </citation>
    <scope>NUCLEOTIDE SEQUENCE</scope>
</reference>
<dbReference type="AlphaFoldDB" id="T1F629"/>
<dbReference type="HOGENOM" id="CLU_611499_0_0_1"/>
<gene>
    <name evidence="5" type="primary">20204278</name>
    <name evidence="4" type="ORF">HELRODRAFT_172889</name>
</gene>
<dbReference type="eggNOG" id="KOG1366">
    <property type="taxonomic scope" value="Eukaryota"/>
</dbReference>
<dbReference type="KEGG" id="hro:HELRODRAFT_172889"/>
<evidence type="ECO:0000313" key="5">
    <source>
        <dbReference type="EnsemblMetazoa" id="HelroP172889"/>
    </source>
</evidence>
<proteinExistence type="predicted"/>
<dbReference type="SMART" id="SM01359">
    <property type="entry name" value="A2M_N_2"/>
    <property type="match status" value="1"/>
</dbReference>
<dbReference type="InParanoid" id="T1F629"/>
<dbReference type="PANTHER" id="PTHR11412">
    <property type="entry name" value="MACROGLOBULIN / COMPLEMENT"/>
    <property type="match status" value="1"/>
</dbReference>